<evidence type="ECO:0000256" key="2">
    <source>
        <dbReference type="ARBA" id="ARBA00023015"/>
    </source>
</evidence>
<dbReference type="PROSITE" id="PS50932">
    <property type="entry name" value="HTH_LACI_2"/>
    <property type="match status" value="1"/>
</dbReference>
<dbReference type="RefSeq" id="WP_086323997.1">
    <property type="nucleotide sequence ID" value="NZ_NGKW01000024.1"/>
</dbReference>
<dbReference type="SUPFAM" id="SSF47413">
    <property type="entry name" value="lambda repressor-like DNA-binding domains"/>
    <property type="match status" value="1"/>
</dbReference>
<keyword evidence="3" id="KW-0238">DNA-binding</keyword>
<evidence type="ECO:0000313" key="6">
    <source>
        <dbReference type="EMBL" id="OTN83786.1"/>
    </source>
</evidence>
<dbReference type="CDD" id="cd06291">
    <property type="entry name" value="PBP1_Qymf-like"/>
    <property type="match status" value="1"/>
</dbReference>
<comment type="caution">
    <text evidence="6">The sequence shown here is derived from an EMBL/GenBank/DDBJ whole genome shotgun (WGS) entry which is preliminary data.</text>
</comment>
<dbReference type="Pfam" id="PF00356">
    <property type="entry name" value="LacI"/>
    <property type="match status" value="1"/>
</dbReference>
<dbReference type="Pfam" id="PF13377">
    <property type="entry name" value="Peripla_BP_3"/>
    <property type="match status" value="1"/>
</dbReference>
<evidence type="ECO:0000256" key="4">
    <source>
        <dbReference type="ARBA" id="ARBA00023163"/>
    </source>
</evidence>
<dbReference type="PROSITE" id="PS00356">
    <property type="entry name" value="HTH_LACI_1"/>
    <property type="match status" value="1"/>
</dbReference>
<evidence type="ECO:0000256" key="3">
    <source>
        <dbReference type="ARBA" id="ARBA00023125"/>
    </source>
</evidence>
<evidence type="ECO:0000256" key="1">
    <source>
        <dbReference type="ARBA" id="ARBA00022491"/>
    </source>
</evidence>
<dbReference type="GO" id="GO:0003700">
    <property type="term" value="F:DNA-binding transcription factor activity"/>
    <property type="evidence" value="ECO:0007669"/>
    <property type="project" value="TreeGrafter"/>
</dbReference>
<dbReference type="CDD" id="cd01392">
    <property type="entry name" value="HTH_LacI"/>
    <property type="match status" value="1"/>
</dbReference>
<dbReference type="GO" id="GO:0000976">
    <property type="term" value="F:transcription cis-regulatory region binding"/>
    <property type="evidence" value="ECO:0007669"/>
    <property type="project" value="TreeGrafter"/>
</dbReference>
<reference evidence="6 7" key="1">
    <citation type="submission" date="2017-05" db="EMBL/GenBank/DDBJ databases">
        <title>The Genome Sequence of Enterococcus faecium 7H8_DIV0219.</title>
        <authorList>
            <consortium name="The Broad Institute Genomics Platform"/>
            <consortium name="The Broad Institute Genomic Center for Infectious Diseases"/>
            <person name="Earl A."/>
            <person name="Manson A."/>
            <person name="Schwartman J."/>
            <person name="Gilmore M."/>
            <person name="Abouelleil A."/>
            <person name="Cao P."/>
            <person name="Chapman S."/>
            <person name="Cusick C."/>
            <person name="Shea T."/>
            <person name="Young S."/>
            <person name="Neafsey D."/>
            <person name="Nusbaum C."/>
            <person name="Birren B."/>
        </authorList>
    </citation>
    <scope>NUCLEOTIDE SEQUENCE [LARGE SCALE GENOMIC DNA]</scope>
    <source>
        <strain evidence="6 7">7H8_DIV0219</strain>
    </source>
</reference>
<gene>
    <name evidence="6" type="ORF">A5810_003094</name>
</gene>
<dbReference type="Proteomes" id="UP000194885">
    <property type="component" value="Unassembled WGS sequence"/>
</dbReference>
<dbReference type="InterPro" id="IPR000843">
    <property type="entry name" value="HTH_LacI"/>
</dbReference>
<keyword evidence="1" id="KW-0678">Repressor</keyword>
<dbReference type="SMART" id="SM00354">
    <property type="entry name" value="HTH_LACI"/>
    <property type="match status" value="1"/>
</dbReference>
<name>A0A242ASQ5_ENTFC</name>
<feature type="domain" description="HTH lacI-type" evidence="5">
    <location>
        <begin position="4"/>
        <end position="58"/>
    </location>
</feature>
<dbReference type="Gene3D" id="3.40.50.2300">
    <property type="match status" value="2"/>
</dbReference>
<dbReference type="SUPFAM" id="SSF53822">
    <property type="entry name" value="Periplasmic binding protein-like I"/>
    <property type="match status" value="1"/>
</dbReference>
<dbReference type="EMBL" id="NGKW01000024">
    <property type="protein sequence ID" value="OTN83786.1"/>
    <property type="molecule type" value="Genomic_DNA"/>
</dbReference>
<sequence>MKKYSLKDIAILSGVSVATVSRVINDNGRFSEETRQKVLKVIEETGYKMNYNAKSLRMNRSFSIGILVPDISNYFFSDVVQKIEEILFDKGYSTIICNTARSQAKETTYLKMLEGKGVDGLVVISGSEAFDFDYSANEKHIPYICIDREPKTREDTVFISSNHYQGAFEATEELIHVGCKHSLIVMHDRKSTSTKERFNGFKDALKKNNISFSSKKYLLTIDPDKHDLSQLIETHLAKNPEIDGIFCVNDSIALELMLILRQLRKVIPKDIKIIGFDDTPAAKYSFPPLSSVKQHTEKIAEIAVSNLLNLIQHPNETNKLLIVPVSLISRQSTREP</sequence>
<dbReference type="InterPro" id="IPR010982">
    <property type="entry name" value="Lambda_DNA-bd_dom_sf"/>
</dbReference>
<dbReference type="PANTHER" id="PTHR30146:SF95">
    <property type="entry name" value="RIBOSE OPERON REPRESSOR"/>
    <property type="match status" value="1"/>
</dbReference>
<organism evidence="6 7">
    <name type="scientific">Enterococcus faecium</name>
    <name type="common">Streptococcus faecium</name>
    <dbReference type="NCBI Taxonomy" id="1352"/>
    <lineage>
        <taxon>Bacteria</taxon>
        <taxon>Bacillati</taxon>
        <taxon>Bacillota</taxon>
        <taxon>Bacilli</taxon>
        <taxon>Lactobacillales</taxon>
        <taxon>Enterococcaceae</taxon>
        <taxon>Enterococcus</taxon>
    </lineage>
</organism>
<dbReference type="AlphaFoldDB" id="A0A242ASQ5"/>
<dbReference type="InterPro" id="IPR028082">
    <property type="entry name" value="Peripla_BP_I"/>
</dbReference>
<accession>A0A242ASQ5</accession>
<dbReference type="InterPro" id="IPR046335">
    <property type="entry name" value="LacI/GalR-like_sensor"/>
</dbReference>
<dbReference type="PANTHER" id="PTHR30146">
    <property type="entry name" value="LACI-RELATED TRANSCRIPTIONAL REPRESSOR"/>
    <property type="match status" value="1"/>
</dbReference>
<evidence type="ECO:0000313" key="7">
    <source>
        <dbReference type="Proteomes" id="UP000194885"/>
    </source>
</evidence>
<keyword evidence="2" id="KW-0805">Transcription regulation</keyword>
<protein>
    <recommendedName>
        <fullName evidence="5">HTH lacI-type domain-containing protein</fullName>
    </recommendedName>
</protein>
<evidence type="ECO:0000259" key="5">
    <source>
        <dbReference type="PROSITE" id="PS50932"/>
    </source>
</evidence>
<dbReference type="Gene3D" id="1.10.260.40">
    <property type="entry name" value="lambda repressor-like DNA-binding domains"/>
    <property type="match status" value="1"/>
</dbReference>
<keyword evidence="4" id="KW-0804">Transcription</keyword>
<proteinExistence type="predicted"/>
<dbReference type="PRINTS" id="PR00036">
    <property type="entry name" value="HTHLACI"/>
</dbReference>